<dbReference type="OrthoDB" id="3220023at2759"/>
<accession>A0A1Y2IK23</accession>
<organism evidence="2 3">
    <name type="scientific">Trametes coccinea (strain BRFM310)</name>
    <name type="common">Pycnoporus coccineus</name>
    <dbReference type="NCBI Taxonomy" id="1353009"/>
    <lineage>
        <taxon>Eukaryota</taxon>
        <taxon>Fungi</taxon>
        <taxon>Dikarya</taxon>
        <taxon>Basidiomycota</taxon>
        <taxon>Agaricomycotina</taxon>
        <taxon>Agaricomycetes</taxon>
        <taxon>Polyporales</taxon>
        <taxon>Polyporaceae</taxon>
        <taxon>Trametes</taxon>
    </lineage>
</organism>
<dbReference type="CDD" id="cd09917">
    <property type="entry name" value="F-box_SF"/>
    <property type="match status" value="1"/>
</dbReference>
<dbReference type="EMBL" id="KZ084111">
    <property type="protein sequence ID" value="OSD01490.1"/>
    <property type="molecule type" value="Genomic_DNA"/>
</dbReference>
<proteinExistence type="predicted"/>
<evidence type="ECO:0000313" key="2">
    <source>
        <dbReference type="EMBL" id="OSD01490.1"/>
    </source>
</evidence>
<gene>
    <name evidence="2" type="ORF">PYCCODRAFT_1503536</name>
</gene>
<dbReference type="SUPFAM" id="SSF81383">
    <property type="entry name" value="F-box domain"/>
    <property type="match status" value="1"/>
</dbReference>
<evidence type="ECO:0000313" key="3">
    <source>
        <dbReference type="Proteomes" id="UP000193067"/>
    </source>
</evidence>
<reference evidence="2 3" key="1">
    <citation type="journal article" date="2015" name="Biotechnol. Biofuels">
        <title>Enhanced degradation of softwood versus hardwood by the white-rot fungus Pycnoporus coccineus.</title>
        <authorList>
            <person name="Couturier M."/>
            <person name="Navarro D."/>
            <person name="Chevret D."/>
            <person name="Henrissat B."/>
            <person name="Piumi F."/>
            <person name="Ruiz-Duenas F.J."/>
            <person name="Martinez A.T."/>
            <person name="Grigoriev I.V."/>
            <person name="Riley R."/>
            <person name="Lipzen A."/>
            <person name="Berrin J.G."/>
            <person name="Master E.R."/>
            <person name="Rosso M.N."/>
        </authorList>
    </citation>
    <scope>NUCLEOTIDE SEQUENCE [LARGE SCALE GENOMIC DNA]</scope>
    <source>
        <strain evidence="2 3">BRFM310</strain>
    </source>
</reference>
<dbReference type="Pfam" id="PF12937">
    <property type="entry name" value="F-box-like"/>
    <property type="match status" value="1"/>
</dbReference>
<dbReference type="InterPro" id="IPR001810">
    <property type="entry name" value="F-box_dom"/>
</dbReference>
<feature type="domain" description="F-box" evidence="1">
    <location>
        <begin position="14"/>
        <end position="65"/>
    </location>
</feature>
<sequence>MTSDDPASTSLPRKAHLTTLPLELLAEVLSYAASSRDVLALSRTSKYFRSILSNNPATEYIWRRARQSCTPGPIPDPMPGISESSYASLIFSPGKCRVCGNNVNLPYYSFSLRVHLCDRPAKCVDKWRTNDLYIIRREDEVTYPDIIQWIPRLERKSSSQSEKIYVRKDIWTKAVHELRNARTLGPAAVSAYVEMKQDLADALPGQMEFYRRLVAWRDLYASTIVFSTASMRAAATSHSDQIGCTQWEIMQSQIYSMAYYAKIRCNERWTEREFATIQETVAAEVTAMKQRKLQREKERVLQSRRGTVAKEYARLKQNAEQGTIFPSLPEFRKLSVVKTVETSSSSNDPNITDPFIGQILMNNLDQWRASARAALAAVLGFPDWKTMSKRKLHPVDRLTAWFLCKRCHASNKTRGNDDGMDFATACGHTCAHLSKKALSSYAWNANQFAPDEKAINAITSVLALCGTEAEDVDSLNVVDSIGDRIQCTQCSLTMDARSVLRHCKRHEECAFVLLASEAAAGVPPIQHGLAASLLYKSSALKQDEKVYGCRHCSVRPVRAAANGGSATAGDEEQSILVQLRPKWMTFNGLRSHLKEKHAVEHIADEDFYLQQQSPIVEDEET</sequence>
<dbReference type="PROSITE" id="PS50181">
    <property type="entry name" value="FBOX"/>
    <property type="match status" value="1"/>
</dbReference>
<keyword evidence="3" id="KW-1185">Reference proteome</keyword>
<dbReference type="InterPro" id="IPR036047">
    <property type="entry name" value="F-box-like_dom_sf"/>
</dbReference>
<evidence type="ECO:0000259" key="1">
    <source>
        <dbReference type="PROSITE" id="PS50181"/>
    </source>
</evidence>
<protein>
    <recommendedName>
        <fullName evidence="1">F-box domain-containing protein</fullName>
    </recommendedName>
</protein>
<dbReference type="AlphaFoldDB" id="A0A1Y2IK23"/>
<dbReference type="Proteomes" id="UP000193067">
    <property type="component" value="Unassembled WGS sequence"/>
</dbReference>
<name>A0A1Y2IK23_TRAC3</name>